<protein>
    <submittedName>
        <fullName evidence="3">Gfo/Idh/MocA family oxidoreductase</fullName>
    </submittedName>
</protein>
<reference evidence="3" key="2">
    <citation type="submission" date="2021-04" db="EMBL/GenBank/DDBJ databases">
        <authorList>
            <person name="Gilroy R."/>
        </authorList>
    </citation>
    <scope>NUCLEOTIDE SEQUENCE</scope>
    <source>
        <strain evidence="3">2239</strain>
    </source>
</reference>
<dbReference type="SUPFAM" id="SSF55347">
    <property type="entry name" value="Glyceraldehyde-3-phosphate dehydrogenase-like, C-terminal domain"/>
    <property type="match status" value="1"/>
</dbReference>
<reference evidence="3" key="1">
    <citation type="journal article" date="2021" name="PeerJ">
        <title>Extensive microbial diversity within the chicken gut microbiome revealed by metagenomics and culture.</title>
        <authorList>
            <person name="Gilroy R."/>
            <person name="Ravi A."/>
            <person name="Getino M."/>
            <person name="Pursley I."/>
            <person name="Horton D.L."/>
            <person name="Alikhan N.F."/>
            <person name="Baker D."/>
            <person name="Gharbi K."/>
            <person name="Hall N."/>
            <person name="Watson M."/>
            <person name="Adriaenssens E.M."/>
            <person name="Foster-Nyarko E."/>
            <person name="Jarju S."/>
            <person name="Secka A."/>
            <person name="Antonio M."/>
            <person name="Oren A."/>
            <person name="Chaudhuri R.R."/>
            <person name="La Ragione R."/>
            <person name="Hildebrand F."/>
            <person name="Pallen M.J."/>
        </authorList>
    </citation>
    <scope>NUCLEOTIDE SEQUENCE</scope>
    <source>
        <strain evidence="3">2239</strain>
    </source>
</reference>
<dbReference type="Pfam" id="PF01408">
    <property type="entry name" value="GFO_IDH_MocA"/>
    <property type="match status" value="1"/>
</dbReference>
<dbReference type="Gene3D" id="3.30.360.10">
    <property type="entry name" value="Dihydrodipicolinate Reductase, domain 2"/>
    <property type="match status" value="1"/>
</dbReference>
<dbReference type="InterPro" id="IPR055170">
    <property type="entry name" value="GFO_IDH_MocA-like_dom"/>
</dbReference>
<feature type="domain" description="Gfo/Idh/MocA-like oxidoreductase N-terminal" evidence="1">
    <location>
        <begin position="5"/>
        <end position="128"/>
    </location>
</feature>
<proteinExistence type="predicted"/>
<dbReference type="GO" id="GO:0000166">
    <property type="term" value="F:nucleotide binding"/>
    <property type="evidence" value="ECO:0007669"/>
    <property type="project" value="InterPro"/>
</dbReference>
<dbReference type="InterPro" id="IPR051450">
    <property type="entry name" value="Gfo/Idh/MocA_Oxidoreductases"/>
</dbReference>
<evidence type="ECO:0000313" key="3">
    <source>
        <dbReference type="EMBL" id="HIX06751.1"/>
    </source>
</evidence>
<organism evidence="3 4">
    <name type="scientific">Candidatus Allofournierella pullicola</name>
    <dbReference type="NCBI Taxonomy" id="2838596"/>
    <lineage>
        <taxon>Bacteria</taxon>
        <taxon>Bacillati</taxon>
        <taxon>Bacillota</taxon>
        <taxon>Clostridia</taxon>
        <taxon>Eubacteriales</taxon>
        <taxon>Oscillospiraceae</taxon>
        <taxon>Allofournierella</taxon>
    </lineage>
</organism>
<dbReference type="Proteomes" id="UP000824193">
    <property type="component" value="Unassembled WGS sequence"/>
</dbReference>
<evidence type="ECO:0000259" key="2">
    <source>
        <dbReference type="Pfam" id="PF22725"/>
    </source>
</evidence>
<dbReference type="InterPro" id="IPR036291">
    <property type="entry name" value="NAD(P)-bd_dom_sf"/>
</dbReference>
<name>A0A9D1V686_9FIRM</name>
<gene>
    <name evidence="3" type="ORF">H9865_11750</name>
</gene>
<dbReference type="InterPro" id="IPR000683">
    <property type="entry name" value="Gfo/Idh/MocA-like_OxRdtase_N"/>
</dbReference>
<accession>A0A9D1V686</accession>
<dbReference type="EMBL" id="DXFW01000039">
    <property type="protein sequence ID" value="HIX06751.1"/>
    <property type="molecule type" value="Genomic_DNA"/>
</dbReference>
<evidence type="ECO:0000313" key="4">
    <source>
        <dbReference type="Proteomes" id="UP000824193"/>
    </source>
</evidence>
<dbReference type="PANTHER" id="PTHR43377:SF2">
    <property type="entry name" value="BINDING ROSSMANN FOLD OXIDOREDUCTASE, PUTATIVE (AFU_ORTHOLOGUE AFUA_4G00560)-RELATED"/>
    <property type="match status" value="1"/>
</dbReference>
<evidence type="ECO:0000259" key="1">
    <source>
        <dbReference type="Pfam" id="PF01408"/>
    </source>
</evidence>
<comment type="caution">
    <text evidence="3">The sequence shown here is derived from an EMBL/GenBank/DDBJ whole genome shotgun (WGS) entry which is preliminary data.</text>
</comment>
<dbReference type="SUPFAM" id="SSF51735">
    <property type="entry name" value="NAD(P)-binding Rossmann-fold domains"/>
    <property type="match status" value="1"/>
</dbReference>
<dbReference type="Pfam" id="PF22725">
    <property type="entry name" value="GFO_IDH_MocA_C3"/>
    <property type="match status" value="1"/>
</dbReference>
<dbReference type="AlphaFoldDB" id="A0A9D1V686"/>
<dbReference type="PANTHER" id="PTHR43377">
    <property type="entry name" value="BILIVERDIN REDUCTASE A"/>
    <property type="match status" value="1"/>
</dbReference>
<dbReference type="Gene3D" id="3.40.50.720">
    <property type="entry name" value="NAD(P)-binding Rossmann-like Domain"/>
    <property type="match status" value="1"/>
</dbReference>
<sequence length="418" mass="44658">MKDSFTIALIGLGNRGKDTYLPELLKYGGKVRVTAIAEPVDEKRNEVAKLLGLAPEQCFKTGEELLAGPRLADAAVITTMDRQHVPQAVPALEKGYDLLLEKPVSPSPEECRQLAQAARATGRRVVVCHVLRYTAFYKKVKELLDSGAVGQVMTIQAIENVGYWHQAHSFVRGNWRRTGESSPMLLQKCCHDLDLYLWLAGKSARRVSSFGSNSFFNAAHAPAGAAARCLDGCAAKENCPFDAEKIYLTNAATGIDAGNDGWPCEVLAAHPTHDSVLQAVRTGPYGRCVFACDNDVVDHQVVNVEMADGSTMGFTMTGFTEHNTRFAKFMGTAGQLTADLLAGDIILTPFGRPAQTFHIDAAEGHSGGDAGLVQAFVELMLGGEPGPGLTSLDASLESHAIAMAAEKSRLAGGAAVEL</sequence>
<feature type="domain" description="GFO/IDH/MocA-like oxidoreductase" evidence="2">
    <location>
        <begin position="137"/>
        <end position="215"/>
    </location>
</feature>